<proteinExistence type="predicted"/>
<sequence>MKSSLFPRFIRLAWTVARNRKRIVNFKISNQLSELLKELGECFYLCLISIIIILA</sequence>
<evidence type="ECO:0000313" key="1">
    <source>
        <dbReference type="EMBL" id="EEF69309.1"/>
    </source>
</evidence>
<accession>B9Y3Y6</accession>
<dbReference type="AlphaFoldDB" id="B9Y3Y6"/>
<protein>
    <submittedName>
        <fullName evidence="1">Uncharacterized protein</fullName>
    </submittedName>
</protein>
<evidence type="ECO:0000313" key="2">
    <source>
        <dbReference type="Proteomes" id="UP000005950"/>
    </source>
</evidence>
<dbReference type="HOGENOM" id="CLU_3026120_0_0_9"/>
<dbReference type="EMBL" id="ACCF01000034">
    <property type="protein sequence ID" value="EEF69309.1"/>
    <property type="molecule type" value="Genomic_DNA"/>
</dbReference>
<reference evidence="1 2" key="1">
    <citation type="submission" date="2008-12" db="EMBL/GenBank/DDBJ databases">
        <authorList>
            <person name="Fulton L."/>
            <person name="Clifton S."/>
            <person name="Fulton B."/>
            <person name="Xu J."/>
            <person name="Minx P."/>
            <person name="Pepin K.H."/>
            <person name="Johnson M."/>
            <person name="Bhonagiri V."/>
            <person name="Nash W.E."/>
            <person name="Mardis E.R."/>
            <person name="Wilson R.K."/>
        </authorList>
    </citation>
    <scope>NUCLEOTIDE SEQUENCE [LARGE SCALE GENOMIC DNA]</scope>
    <source>
        <strain evidence="1 2">DSM 12042</strain>
    </source>
</reference>
<organism evidence="1 2">
    <name type="scientific">Holdemania filiformis DSM 12042</name>
    <dbReference type="NCBI Taxonomy" id="545696"/>
    <lineage>
        <taxon>Bacteria</taxon>
        <taxon>Bacillati</taxon>
        <taxon>Bacillota</taxon>
        <taxon>Erysipelotrichia</taxon>
        <taxon>Erysipelotrichales</taxon>
        <taxon>Erysipelotrichaceae</taxon>
        <taxon>Holdemania</taxon>
    </lineage>
</organism>
<comment type="caution">
    <text evidence="1">The sequence shown here is derived from an EMBL/GenBank/DDBJ whole genome shotgun (WGS) entry which is preliminary data.</text>
</comment>
<gene>
    <name evidence="1" type="ORF">HOLDEFILI_00517</name>
</gene>
<reference evidence="1 2" key="2">
    <citation type="submission" date="2009-02" db="EMBL/GenBank/DDBJ databases">
        <title>Draft genome sequence of Holdemania filiformis DSM 12042.</title>
        <authorList>
            <person name="Sudarsanam P."/>
            <person name="Ley R."/>
            <person name="Guruge J."/>
            <person name="Turnbaugh P.J."/>
            <person name="Mahowald M."/>
            <person name="Liep D."/>
            <person name="Gordon J."/>
        </authorList>
    </citation>
    <scope>NUCLEOTIDE SEQUENCE [LARGE SCALE GENOMIC DNA]</scope>
    <source>
        <strain evidence="1 2">DSM 12042</strain>
    </source>
</reference>
<dbReference type="Proteomes" id="UP000005950">
    <property type="component" value="Unassembled WGS sequence"/>
</dbReference>
<name>B9Y3Y6_9FIRM</name>